<evidence type="ECO:0000259" key="2">
    <source>
        <dbReference type="PROSITE" id="PS50871"/>
    </source>
</evidence>
<dbReference type="SMART" id="SM00110">
    <property type="entry name" value="C1Q"/>
    <property type="match status" value="1"/>
</dbReference>
<dbReference type="EMBL" id="JAIWYP010000007">
    <property type="protein sequence ID" value="KAH3798563.1"/>
    <property type="molecule type" value="Genomic_DNA"/>
</dbReference>
<dbReference type="Gene3D" id="2.60.120.40">
    <property type="match status" value="1"/>
</dbReference>
<feature type="region of interest" description="Disordered" evidence="1">
    <location>
        <begin position="167"/>
        <end position="188"/>
    </location>
</feature>
<name>A0A9D4FGQ0_DREPO</name>
<reference evidence="3" key="1">
    <citation type="journal article" date="2019" name="bioRxiv">
        <title>The Genome of the Zebra Mussel, Dreissena polymorpha: A Resource for Invasive Species Research.</title>
        <authorList>
            <person name="McCartney M.A."/>
            <person name="Auch B."/>
            <person name="Kono T."/>
            <person name="Mallez S."/>
            <person name="Zhang Y."/>
            <person name="Obille A."/>
            <person name="Becker A."/>
            <person name="Abrahante J.E."/>
            <person name="Garbe J."/>
            <person name="Badalamenti J.P."/>
            <person name="Herman A."/>
            <person name="Mangelson H."/>
            <person name="Liachko I."/>
            <person name="Sullivan S."/>
            <person name="Sone E.D."/>
            <person name="Koren S."/>
            <person name="Silverstein K.A.T."/>
            <person name="Beckman K.B."/>
            <person name="Gohl D.M."/>
        </authorList>
    </citation>
    <scope>NUCLEOTIDE SEQUENCE</scope>
    <source>
        <strain evidence="3">Duluth1</strain>
        <tissue evidence="3">Whole animal</tissue>
    </source>
</reference>
<reference evidence="3" key="2">
    <citation type="submission" date="2020-11" db="EMBL/GenBank/DDBJ databases">
        <authorList>
            <person name="McCartney M.A."/>
            <person name="Auch B."/>
            <person name="Kono T."/>
            <person name="Mallez S."/>
            <person name="Becker A."/>
            <person name="Gohl D.M."/>
            <person name="Silverstein K.A.T."/>
            <person name="Koren S."/>
            <person name="Bechman K.B."/>
            <person name="Herman A."/>
            <person name="Abrahante J.E."/>
            <person name="Garbe J."/>
        </authorList>
    </citation>
    <scope>NUCLEOTIDE SEQUENCE</scope>
    <source>
        <strain evidence="3">Duluth1</strain>
        <tissue evidence="3">Whole animal</tissue>
    </source>
</reference>
<feature type="domain" description="C1q" evidence="2">
    <location>
        <begin position="196"/>
        <end position="326"/>
    </location>
</feature>
<comment type="caution">
    <text evidence="3">The sequence shown here is derived from an EMBL/GenBank/DDBJ whole genome shotgun (WGS) entry which is preliminary data.</text>
</comment>
<dbReference type="Proteomes" id="UP000828390">
    <property type="component" value="Unassembled WGS sequence"/>
</dbReference>
<dbReference type="InterPro" id="IPR001073">
    <property type="entry name" value="C1q_dom"/>
</dbReference>
<gene>
    <name evidence="3" type="ORF">DPMN_152163</name>
</gene>
<sequence>MELSKVALMLEAARRVSGRGNLLQSQSMRTNLVFTNITEDYSSGNETTGVTERKLREHVQIADRRGPVFESMDIGRFYSASQARALRAGATSLRKHLANAKISAARAASSGPGLIYTTQERRNHRPALIIANGAKTSWIRDDQSDTATAPSIRRAFTFVQALRGLSTEAGGDQSNEPRKCNRGHTNADRSSRFIVDPTSQIAFTAFLSGQPIEINQNDRVPYNAVEINFGNGYDITKHEFTCPVNGVYAFHSSLCTRGLDHSVIQMLKDGVLLTTMSTRGDNTGEGYDQGTDLVLTICNKNQKILTIAATQYQTGERRSGDQTVWW</sequence>
<evidence type="ECO:0000256" key="1">
    <source>
        <dbReference type="SAM" id="MobiDB-lite"/>
    </source>
</evidence>
<evidence type="ECO:0000313" key="4">
    <source>
        <dbReference type="Proteomes" id="UP000828390"/>
    </source>
</evidence>
<proteinExistence type="predicted"/>
<dbReference type="SUPFAM" id="SSF49842">
    <property type="entry name" value="TNF-like"/>
    <property type="match status" value="1"/>
</dbReference>
<protein>
    <recommendedName>
        <fullName evidence="2">C1q domain-containing protein</fullName>
    </recommendedName>
</protein>
<dbReference type="Pfam" id="PF00386">
    <property type="entry name" value="C1q"/>
    <property type="match status" value="1"/>
</dbReference>
<accession>A0A9D4FGQ0</accession>
<evidence type="ECO:0000313" key="3">
    <source>
        <dbReference type="EMBL" id="KAH3798563.1"/>
    </source>
</evidence>
<dbReference type="InterPro" id="IPR008983">
    <property type="entry name" value="Tumour_necrosis_fac-like_dom"/>
</dbReference>
<feature type="compositionally biased region" description="Basic and acidic residues" evidence="1">
    <location>
        <begin position="175"/>
        <end position="188"/>
    </location>
</feature>
<dbReference type="PROSITE" id="PS50871">
    <property type="entry name" value="C1Q"/>
    <property type="match status" value="1"/>
</dbReference>
<keyword evidence="4" id="KW-1185">Reference proteome</keyword>
<organism evidence="3 4">
    <name type="scientific">Dreissena polymorpha</name>
    <name type="common">Zebra mussel</name>
    <name type="synonym">Mytilus polymorpha</name>
    <dbReference type="NCBI Taxonomy" id="45954"/>
    <lineage>
        <taxon>Eukaryota</taxon>
        <taxon>Metazoa</taxon>
        <taxon>Spiralia</taxon>
        <taxon>Lophotrochozoa</taxon>
        <taxon>Mollusca</taxon>
        <taxon>Bivalvia</taxon>
        <taxon>Autobranchia</taxon>
        <taxon>Heteroconchia</taxon>
        <taxon>Euheterodonta</taxon>
        <taxon>Imparidentia</taxon>
        <taxon>Neoheterodontei</taxon>
        <taxon>Myida</taxon>
        <taxon>Dreissenoidea</taxon>
        <taxon>Dreissenidae</taxon>
        <taxon>Dreissena</taxon>
    </lineage>
</organism>
<dbReference type="AlphaFoldDB" id="A0A9D4FGQ0"/>